<evidence type="ECO:0000256" key="6">
    <source>
        <dbReference type="ARBA" id="ARBA00022840"/>
    </source>
</evidence>
<sequence length="220" mass="25081">MKKHNYVGLFISFEGLDGAGSSTQASKLVERLNNFGFYSYLTKEPTNNLIGGLIRAALTKSWQASPECMQLLYAADRAHHLKREIIPALEKGNIIVSDRYYLSSIAFGSLNSEKKWLIDINEQFILPDVTFFIDVSAENCIKRIHENRNEFELFEEKNKLVKVQKTYKNLAKSSSDIISINGERSIEIIGQEIFLQTKKLLKKRSATLKRRVNSLFAADI</sequence>
<evidence type="ECO:0000256" key="3">
    <source>
        <dbReference type="ARBA" id="ARBA00022727"/>
    </source>
</evidence>
<keyword evidence="2 8" id="KW-0808">Transferase</keyword>
<dbReference type="GO" id="GO:0006235">
    <property type="term" value="P:dTTP biosynthetic process"/>
    <property type="evidence" value="ECO:0007669"/>
    <property type="project" value="UniProtKB-UniRule"/>
</dbReference>
<dbReference type="SUPFAM" id="SSF52540">
    <property type="entry name" value="P-loop containing nucleoside triphosphate hydrolases"/>
    <property type="match status" value="1"/>
</dbReference>
<dbReference type="GO" id="GO:0005737">
    <property type="term" value="C:cytoplasm"/>
    <property type="evidence" value="ECO:0007669"/>
    <property type="project" value="TreeGrafter"/>
</dbReference>
<keyword evidence="4 8" id="KW-0547">Nucleotide-binding</keyword>
<dbReference type="AlphaFoldDB" id="A0A2M6YBY9"/>
<dbReference type="CDD" id="cd01672">
    <property type="entry name" value="TMPK"/>
    <property type="match status" value="1"/>
</dbReference>
<protein>
    <recommendedName>
        <fullName evidence="8">Thymidylate kinase</fullName>
        <ecNumber evidence="8">2.7.4.9</ecNumber>
    </recommendedName>
    <alternativeName>
        <fullName evidence="8">dTMP kinase</fullName>
    </alternativeName>
</protein>
<comment type="similarity">
    <text evidence="1 8">Belongs to the thymidylate kinase family.</text>
</comment>
<dbReference type="GO" id="GO:0005524">
    <property type="term" value="F:ATP binding"/>
    <property type="evidence" value="ECO:0007669"/>
    <property type="project" value="UniProtKB-UniRule"/>
</dbReference>
<evidence type="ECO:0000256" key="4">
    <source>
        <dbReference type="ARBA" id="ARBA00022741"/>
    </source>
</evidence>
<comment type="catalytic activity">
    <reaction evidence="7 8">
        <text>dTMP + ATP = dTDP + ADP</text>
        <dbReference type="Rhea" id="RHEA:13517"/>
        <dbReference type="ChEBI" id="CHEBI:30616"/>
        <dbReference type="ChEBI" id="CHEBI:58369"/>
        <dbReference type="ChEBI" id="CHEBI:63528"/>
        <dbReference type="ChEBI" id="CHEBI:456216"/>
        <dbReference type="EC" id="2.7.4.9"/>
    </reaction>
</comment>
<evidence type="ECO:0000259" key="9">
    <source>
        <dbReference type="Pfam" id="PF02223"/>
    </source>
</evidence>
<dbReference type="InterPro" id="IPR018094">
    <property type="entry name" value="Thymidylate_kinase"/>
</dbReference>
<keyword evidence="6 8" id="KW-0067">ATP-binding</keyword>
<proteinExistence type="inferred from homology"/>
<comment type="caution">
    <text evidence="10">The sequence shown here is derived from an EMBL/GenBank/DDBJ whole genome shotgun (WGS) entry which is preliminary data.</text>
</comment>
<dbReference type="HAMAP" id="MF_00165">
    <property type="entry name" value="Thymidylate_kinase"/>
    <property type="match status" value="1"/>
</dbReference>
<name>A0A2M6YBY9_9BACT</name>
<dbReference type="PANTHER" id="PTHR10344">
    <property type="entry name" value="THYMIDYLATE KINASE"/>
    <property type="match status" value="1"/>
</dbReference>
<dbReference type="Proteomes" id="UP000229896">
    <property type="component" value="Unassembled WGS sequence"/>
</dbReference>
<accession>A0A2M6YBY9</accession>
<evidence type="ECO:0000256" key="7">
    <source>
        <dbReference type="ARBA" id="ARBA00048743"/>
    </source>
</evidence>
<dbReference type="GO" id="GO:0004798">
    <property type="term" value="F:dTMP kinase activity"/>
    <property type="evidence" value="ECO:0007669"/>
    <property type="project" value="UniProtKB-UniRule"/>
</dbReference>
<dbReference type="InterPro" id="IPR027417">
    <property type="entry name" value="P-loop_NTPase"/>
</dbReference>
<evidence type="ECO:0000313" key="11">
    <source>
        <dbReference type="Proteomes" id="UP000229896"/>
    </source>
</evidence>
<reference evidence="11" key="1">
    <citation type="submission" date="2017-09" db="EMBL/GenBank/DDBJ databases">
        <title>Depth-based differentiation of microbial function through sediment-hosted aquifers and enrichment of novel symbionts in the deep terrestrial subsurface.</title>
        <authorList>
            <person name="Probst A.J."/>
            <person name="Ladd B."/>
            <person name="Jarett J.K."/>
            <person name="Geller-Mcgrath D.E."/>
            <person name="Sieber C.M.K."/>
            <person name="Emerson J.B."/>
            <person name="Anantharaman K."/>
            <person name="Thomas B.C."/>
            <person name="Malmstrom R."/>
            <person name="Stieglmeier M."/>
            <person name="Klingl A."/>
            <person name="Woyke T."/>
            <person name="Ryan C.M."/>
            <person name="Banfield J.F."/>
        </authorList>
    </citation>
    <scope>NUCLEOTIDE SEQUENCE [LARGE SCALE GENOMIC DNA]</scope>
</reference>
<evidence type="ECO:0000256" key="5">
    <source>
        <dbReference type="ARBA" id="ARBA00022777"/>
    </source>
</evidence>
<gene>
    <name evidence="8 10" type="primary">tmk</name>
    <name evidence="10" type="ORF">COT12_02205</name>
</gene>
<dbReference type="PANTHER" id="PTHR10344:SF4">
    <property type="entry name" value="UMP-CMP KINASE 2, MITOCHONDRIAL"/>
    <property type="match status" value="1"/>
</dbReference>
<dbReference type="GO" id="GO:0006233">
    <property type="term" value="P:dTDP biosynthetic process"/>
    <property type="evidence" value="ECO:0007669"/>
    <property type="project" value="InterPro"/>
</dbReference>
<comment type="function">
    <text evidence="8">Phosphorylation of dTMP to form dTDP in both de novo and salvage pathways of dTTP synthesis.</text>
</comment>
<feature type="domain" description="Thymidylate kinase-like" evidence="9">
    <location>
        <begin position="13"/>
        <end position="193"/>
    </location>
</feature>
<evidence type="ECO:0000313" key="10">
    <source>
        <dbReference type="EMBL" id="PIU24213.1"/>
    </source>
</evidence>
<comment type="caution">
    <text evidence="8">Lacks conserved residue(s) required for the propagation of feature annotation.</text>
</comment>
<evidence type="ECO:0000256" key="8">
    <source>
        <dbReference type="HAMAP-Rule" id="MF_00165"/>
    </source>
</evidence>
<evidence type="ECO:0000256" key="1">
    <source>
        <dbReference type="ARBA" id="ARBA00009776"/>
    </source>
</evidence>
<organism evidence="10 11">
    <name type="scientific">Candidatus Berkelbacteria bacterium CG08_land_8_20_14_0_20_39_8</name>
    <dbReference type="NCBI Taxonomy" id="1974511"/>
    <lineage>
        <taxon>Bacteria</taxon>
        <taxon>Candidatus Berkelbacteria</taxon>
    </lineage>
</organism>
<evidence type="ECO:0000256" key="2">
    <source>
        <dbReference type="ARBA" id="ARBA00022679"/>
    </source>
</evidence>
<dbReference type="EMBL" id="PEXI01000069">
    <property type="protein sequence ID" value="PIU24213.1"/>
    <property type="molecule type" value="Genomic_DNA"/>
</dbReference>
<dbReference type="GO" id="GO:0006227">
    <property type="term" value="P:dUDP biosynthetic process"/>
    <property type="evidence" value="ECO:0007669"/>
    <property type="project" value="TreeGrafter"/>
</dbReference>
<dbReference type="Pfam" id="PF02223">
    <property type="entry name" value="Thymidylate_kin"/>
    <property type="match status" value="1"/>
</dbReference>
<dbReference type="NCBIfam" id="TIGR00041">
    <property type="entry name" value="DTMP_kinase"/>
    <property type="match status" value="1"/>
</dbReference>
<dbReference type="Gene3D" id="3.40.50.300">
    <property type="entry name" value="P-loop containing nucleotide triphosphate hydrolases"/>
    <property type="match status" value="1"/>
</dbReference>
<keyword evidence="3 8" id="KW-0545">Nucleotide biosynthesis</keyword>
<dbReference type="EC" id="2.7.4.9" evidence="8"/>
<keyword evidence="5 8" id="KW-0418">Kinase</keyword>
<dbReference type="InterPro" id="IPR039430">
    <property type="entry name" value="Thymidylate_kin-like_dom"/>
</dbReference>